<name>A0A7S2S6L4_9STRA</name>
<evidence type="ECO:0000256" key="1">
    <source>
        <dbReference type="ARBA" id="ARBA00023002"/>
    </source>
</evidence>
<proteinExistence type="predicted"/>
<dbReference type="SUPFAM" id="SSF51905">
    <property type="entry name" value="FAD/NAD(P)-binding domain"/>
    <property type="match status" value="1"/>
</dbReference>
<reference evidence="4" key="1">
    <citation type="submission" date="2021-01" db="EMBL/GenBank/DDBJ databases">
        <authorList>
            <person name="Corre E."/>
            <person name="Pelletier E."/>
            <person name="Niang G."/>
            <person name="Scheremetjew M."/>
            <person name="Finn R."/>
            <person name="Kale V."/>
            <person name="Holt S."/>
            <person name="Cochrane G."/>
            <person name="Meng A."/>
            <person name="Brown T."/>
            <person name="Cohen L."/>
        </authorList>
    </citation>
    <scope>NUCLEOTIDE SEQUENCE</scope>
    <source>
        <strain evidence="4">CCMP1452</strain>
    </source>
</reference>
<gene>
    <name evidence="4" type="ORF">EANT1437_LOCUS12507</name>
</gene>
<dbReference type="PANTHER" id="PTHR13789">
    <property type="entry name" value="MONOOXYGENASE"/>
    <property type="match status" value="1"/>
</dbReference>
<dbReference type="Gene3D" id="3.50.50.60">
    <property type="entry name" value="FAD/NAD(P)-binding domain"/>
    <property type="match status" value="1"/>
</dbReference>
<organism evidence="4">
    <name type="scientific">Eucampia antarctica</name>
    <dbReference type="NCBI Taxonomy" id="49252"/>
    <lineage>
        <taxon>Eukaryota</taxon>
        <taxon>Sar</taxon>
        <taxon>Stramenopiles</taxon>
        <taxon>Ochrophyta</taxon>
        <taxon>Bacillariophyta</taxon>
        <taxon>Mediophyceae</taxon>
        <taxon>Biddulphiophycidae</taxon>
        <taxon>Hemiaulales</taxon>
        <taxon>Hemiaulaceae</taxon>
        <taxon>Eucampia</taxon>
    </lineage>
</organism>
<dbReference type="InterPro" id="IPR036188">
    <property type="entry name" value="FAD/NAD-bd_sf"/>
</dbReference>
<dbReference type="GO" id="GO:0004497">
    <property type="term" value="F:monooxygenase activity"/>
    <property type="evidence" value="ECO:0007669"/>
    <property type="project" value="UniProtKB-KW"/>
</dbReference>
<sequence length="418" mass="45069">MTENNIPNVIICGGGPGGLLASILLNNIGIKATVLEKAPEPDQWSTKSYSMVCGEKGQAALDRGGCLESAKEVGNVRSCIYMLDGQSGKMKVIPKQQSTHGIGFSRPLLVECIEKIAVTLPHVTLKRGTGISQVAIKDDTDERGLEVHLEDGTVMSATHVIGADGKWSKVRQSFPSLNSQAKMVSCPSFGVSLFTSSVPEGWKENGTHVIKAPEECMFYVIASRLPTGGLSISMVCYDQTLEKYPWLEPPADLKTKDYGKGGWEDEYSAIPSGGNSDAALSDHLEQLFQETIPSFYDMLDKDIFKSARINHRVSWLQMSASEEGKKVSYSTEDGLVALIGDAAHAMTPSMGEGGNSAMESAVKLADAVISAMKEKQESVCSIDTLSEALVQYGLSRPLEVQPIQEMSAARNNKKPSIK</sequence>
<dbReference type="InterPro" id="IPR050493">
    <property type="entry name" value="FAD-dep_Monooxygenase_BioMet"/>
</dbReference>
<evidence type="ECO:0000313" key="4">
    <source>
        <dbReference type="EMBL" id="CAD9691134.1"/>
    </source>
</evidence>
<dbReference type="AlphaFoldDB" id="A0A7S2S6L4"/>
<evidence type="ECO:0000256" key="2">
    <source>
        <dbReference type="ARBA" id="ARBA00023033"/>
    </source>
</evidence>
<accession>A0A7S2S6L4</accession>
<dbReference type="PRINTS" id="PR00420">
    <property type="entry name" value="RNGMNOXGNASE"/>
</dbReference>
<protein>
    <recommendedName>
        <fullName evidence="3">FAD-binding domain-containing protein</fullName>
    </recommendedName>
</protein>
<dbReference type="GO" id="GO:0071949">
    <property type="term" value="F:FAD binding"/>
    <property type="evidence" value="ECO:0007669"/>
    <property type="project" value="InterPro"/>
</dbReference>
<feature type="domain" description="FAD-binding" evidence="3">
    <location>
        <begin position="313"/>
        <end position="375"/>
    </location>
</feature>
<evidence type="ECO:0000259" key="3">
    <source>
        <dbReference type="Pfam" id="PF01494"/>
    </source>
</evidence>
<dbReference type="Pfam" id="PF01494">
    <property type="entry name" value="FAD_binding_3"/>
    <property type="match status" value="2"/>
</dbReference>
<dbReference type="PANTHER" id="PTHR13789:SF309">
    <property type="entry name" value="PUTATIVE (AFU_ORTHOLOGUE AFUA_6G14510)-RELATED"/>
    <property type="match status" value="1"/>
</dbReference>
<dbReference type="InterPro" id="IPR002938">
    <property type="entry name" value="FAD-bd"/>
</dbReference>
<dbReference type="EMBL" id="HBHI01024403">
    <property type="protein sequence ID" value="CAD9691134.1"/>
    <property type="molecule type" value="Transcribed_RNA"/>
</dbReference>
<feature type="domain" description="FAD-binding" evidence="3">
    <location>
        <begin position="8"/>
        <end position="218"/>
    </location>
</feature>
<keyword evidence="1" id="KW-0560">Oxidoreductase</keyword>
<keyword evidence="2" id="KW-0503">Monooxygenase</keyword>